<dbReference type="Pfam" id="PF08822">
    <property type="entry name" value="DUF1804"/>
    <property type="match status" value="1"/>
</dbReference>
<dbReference type="RefSeq" id="WP_076486103.1">
    <property type="nucleotide sequence ID" value="NZ_FTOG01000012.1"/>
</dbReference>
<reference evidence="2" key="1">
    <citation type="submission" date="2017-01" db="EMBL/GenBank/DDBJ databases">
        <authorList>
            <person name="Varghese N."/>
            <person name="Submissions S."/>
        </authorList>
    </citation>
    <scope>NUCLEOTIDE SEQUENCE [LARGE SCALE GENOMIC DNA]</scope>
    <source>
        <strain evidence="2">DSM 19945</strain>
    </source>
</reference>
<protein>
    <submittedName>
        <fullName evidence="1">Uncharacterized protein</fullName>
    </submittedName>
</protein>
<dbReference type="Proteomes" id="UP000186221">
    <property type="component" value="Unassembled WGS sequence"/>
</dbReference>
<dbReference type="InterPro" id="IPR014926">
    <property type="entry name" value="Phage_D3112_Orf24"/>
</dbReference>
<name>A0A1N7Q1V0_9RHOB</name>
<accession>A0A1N7Q1V0</accession>
<dbReference type="STRING" id="453582.SAMN05421580_11284"/>
<evidence type="ECO:0000313" key="1">
    <source>
        <dbReference type="EMBL" id="SIT16812.1"/>
    </source>
</evidence>
<sequence length="167" mass="18446">MARSNEEARRKARSDYVFRRFTAATIAAAYGISEATVGRWKKSAKEQGDDWDRARTAHVIAGEGVEAVVSTVVEDFMIQAQEILEEIKSGNHTTAEKVSMLVSLSDAMTKMAASAKKFAPKISELGVAQDVMGKMLDFVRENFPQHSAAILEIIEPFSERLAEIYTS</sequence>
<dbReference type="AlphaFoldDB" id="A0A1N7Q1V0"/>
<organism evidence="1 2">
    <name type="scientific">Rhodobacter aestuarii</name>
    <dbReference type="NCBI Taxonomy" id="453582"/>
    <lineage>
        <taxon>Bacteria</taxon>
        <taxon>Pseudomonadati</taxon>
        <taxon>Pseudomonadota</taxon>
        <taxon>Alphaproteobacteria</taxon>
        <taxon>Rhodobacterales</taxon>
        <taxon>Rhodobacter group</taxon>
        <taxon>Rhodobacter</taxon>
    </lineage>
</organism>
<gene>
    <name evidence="1" type="ORF">SAMN05421580_11284</name>
</gene>
<proteinExistence type="predicted"/>
<evidence type="ECO:0000313" key="2">
    <source>
        <dbReference type="Proteomes" id="UP000186221"/>
    </source>
</evidence>
<keyword evidence="2" id="KW-1185">Reference proteome</keyword>
<dbReference type="EMBL" id="FTOG01000012">
    <property type="protein sequence ID" value="SIT16812.1"/>
    <property type="molecule type" value="Genomic_DNA"/>
</dbReference>
<dbReference type="OrthoDB" id="5676847at2"/>